<dbReference type="EMBL" id="JAKFHA010000017">
    <property type="protein sequence ID" value="MCF2530610.1"/>
    <property type="molecule type" value="Genomic_DNA"/>
</dbReference>
<keyword evidence="2" id="KW-1185">Reference proteome</keyword>
<organism evidence="1 2">
    <name type="scientific">Yinghuangia soli</name>
    <dbReference type="NCBI Taxonomy" id="2908204"/>
    <lineage>
        <taxon>Bacteria</taxon>
        <taxon>Bacillati</taxon>
        <taxon>Actinomycetota</taxon>
        <taxon>Actinomycetes</taxon>
        <taxon>Kitasatosporales</taxon>
        <taxon>Streptomycetaceae</taxon>
        <taxon>Yinghuangia</taxon>
    </lineage>
</organism>
<evidence type="ECO:0008006" key="3">
    <source>
        <dbReference type="Google" id="ProtNLM"/>
    </source>
</evidence>
<comment type="caution">
    <text evidence="1">The sequence shown here is derived from an EMBL/GenBank/DDBJ whole genome shotgun (WGS) entry which is preliminary data.</text>
</comment>
<accession>A0AA41U2E9</accession>
<evidence type="ECO:0000313" key="1">
    <source>
        <dbReference type="EMBL" id="MCF2530610.1"/>
    </source>
</evidence>
<dbReference type="AlphaFoldDB" id="A0AA41U2E9"/>
<dbReference type="Proteomes" id="UP001165378">
    <property type="component" value="Unassembled WGS sequence"/>
</dbReference>
<dbReference type="InterPro" id="IPR029068">
    <property type="entry name" value="Glyas_Bleomycin-R_OHBP_Dase"/>
</dbReference>
<sequence length="103" mass="10900">MSDVRMTLVVLYSTRLEECRRFYAGLGLDFAYEKHGQGHGHYAAELGGGGVFELYPATTSLVTGAARLGLTVAASDTLPPGRSVLRDPDGRAVDVLSVSRAAS</sequence>
<protein>
    <recommendedName>
        <fullName evidence="3">Guanosine polyphosphate pyrophosphohydrolase</fullName>
    </recommendedName>
</protein>
<dbReference type="RefSeq" id="WP_235055271.1">
    <property type="nucleotide sequence ID" value="NZ_JAKFHA010000017.1"/>
</dbReference>
<gene>
    <name evidence="1" type="ORF">LZ495_25780</name>
</gene>
<name>A0AA41U2E9_9ACTN</name>
<proteinExistence type="predicted"/>
<evidence type="ECO:0000313" key="2">
    <source>
        <dbReference type="Proteomes" id="UP001165378"/>
    </source>
</evidence>
<reference evidence="1" key="1">
    <citation type="submission" date="2022-01" db="EMBL/GenBank/DDBJ databases">
        <title>Genome-Based Taxonomic Classification of the Phylum Actinobacteria.</title>
        <authorList>
            <person name="Gao Y."/>
        </authorList>
    </citation>
    <scope>NUCLEOTIDE SEQUENCE</scope>
    <source>
        <strain evidence="1">KLBMP 8922</strain>
    </source>
</reference>
<dbReference type="Gene3D" id="3.10.180.10">
    <property type="entry name" value="2,3-Dihydroxybiphenyl 1,2-Dioxygenase, domain 1"/>
    <property type="match status" value="1"/>
</dbReference>
<dbReference type="SUPFAM" id="SSF54593">
    <property type="entry name" value="Glyoxalase/Bleomycin resistance protein/Dihydroxybiphenyl dioxygenase"/>
    <property type="match status" value="1"/>
</dbReference>